<dbReference type="PANTHER" id="PTHR43501">
    <property type="entry name" value="CYTOSOL NON-SPECIFIC DIPEPTIDASE"/>
    <property type="match status" value="1"/>
</dbReference>
<comment type="caution">
    <text evidence="5">The sequence shown here is derived from an EMBL/GenBank/DDBJ whole genome shotgun (WGS) entry which is preliminary data.</text>
</comment>
<accession>A0A5L4M6A9</accession>
<organism evidence="5">
    <name type="scientific">Campylobacter fetus</name>
    <dbReference type="NCBI Taxonomy" id="196"/>
    <lineage>
        <taxon>Bacteria</taxon>
        <taxon>Pseudomonadati</taxon>
        <taxon>Campylobacterota</taxon>
        <taxon>Epsilonproteobacteria</taxon>
        <taxon>Campylobacterales</taxon>
        <taxon>Campylobacteraceae</taxon>
        <taxon>Campylobacter</taxon>
    </lineage>
</organism>
<dbReference type="InterPro" id="IPR007484">
    <property type="entry name" value="Peptidase_M28"/>
</dbReference>
<evidence type="ECO:0000313" key="4">
    <source>
        <dbReference type="EMBL" id="EAI8859563.1"/>
    </source>
</evidence>
<dbReference type="Proteomes" id="UP000557842">
    <property type="component" value="Unassembled WGS sequence"/>
</dbReference>
<dbReference type="PANTHER" id="PTHR43501:SF1">
    <property type="entry name" value="CYTOSOL NON-SPECIFIC DIPEPTIDASE"/>
    <property type="match status" value="1"/>
</dbReference>
<evidence type="ECO:0000313" key="5">
    <source>
        <dbReference type="EMBL" id="EAK0452257.1"/>
    </source>
</evidence>
<dbReference type="RefSeq" id="WP_011732069.1">
    <property type="nucleotide sequence ID" value="NZ_AACCWO020000013.1"/>
</dbReference>
<evidence type="ECO:0000259" key="2">
    <source>
        <dbReference type="Pfam" id="PF07687"/>
    </source>
</evidence>
<dbReference type="PRINTS" id="PR00934">
    <property type="entry name" value="XHISDIPTASE"/>
</dbReference>
<feature type="domain" description="Peptidase M28" evidence="1">
    <location>
        <begin position="54"/>
        <end position="128"/>
    </location>
</feature>
<dbReference type="EMBL" id="AACCXM010000001">
    <property type="protein sequence ID" value="EAK0467969.1"/>
    <property type="molecule type" value="Genomic_DNA"/>
</dbReference>
<keyword evidence="7" id="KW-1185">Reference proteome</keyword>
<dbReference type="GeneID" id="61064900"/>
<sequence>MKVFDYFNEICSIPHCSFETDKLKEYLMQFSKDSGFSVNSDEFGNIYAIKGKPNICLQAHYDMVCVGDAPNIEIIKENGFLKAKNSTLGADNGIGVAIIMDMMREFESLEVLFTNNEEVGLLGANGFNTKLVSGRILNLDSEHEDGVFIGCASGVGIFASSKIETKNEINNVYEVEISGLKGGHSGIEIVKDIPNAIKLLADFLAKSKAKIVSINGGERNNSIPVKAVATVICDDLNLQGNSLIKVKKLGKKDALVLKNSDCILSFINSFAQGVRSYDESLKIVNESINLSIIKQDKNMLEIEFFARSMSDLGLERIKSETEVLAKMAGFDVRFAEESRAWTPKVTDFAKEVLSSMQEFNKNVKFEAVHAGLECGVLLSKQSGLEACSIGPNIYSPHSINECCEINSVDLISRVVKNIVRKYQN</sequence>
<dbReference type="EMBL" id="AABQDW010000001">
    <property type="protein sequence ID" value="EAI5407182.1"/>
    <property type="molecule type" value="Genomic_DNA"/>
</dbReference>
<dbReference type="Gene3D" id="3.40.630.10">
    <property type="entry name" value="Zn peptidases"/>
    <property type="match status" value="2"/>
</dbReference>
<evidence type="ECO:0000313" key="6">
    <source>
        <dbReference type="EMBL" id="EAK0467969.1"/>
    </source>
</evidence>
<dbReference type="GO" id="GO:0070573">
    <property type="term" value="F:metallodipeptidase activity"/>
    <property type="evidence" value="ECO:0007669"/>
    <property type="project" value="TreeGrafter"/>
</dbReference>
<dbReference type="GO" id="GO:0006508">
    <property type="term" value="P:proteolysis"/>
    <property type="evidence" value="ECO:0007669"/>
    <property type="project" value="InterPro"/>
</dbReference>
<dbReference type="Pfam" id="PF04389">
    <property type="entry name" value="Peptidase_M28"/>
    <property type="match status" value="1"/>
</dbReference>
<evidence type="ECO:0000313" key="7">
    <source>
        <dbReference type="Proteomes" id="UP000535509"/>
    </source>
</evidence>
<feature type="domain" description="Peptidase M20 dimerisation" evidence="2">
    <location>
        <begin position="177"/>
        <end position="237"/>
    </location>
</feature>
<dbReference type="Proteomes" id="UP000535509">
    <property type="component" value="Unassembled WGS sequence"/>
</dbReference>
<dbReference type="SUPFAM" id="SSF53187">
    <property type="entry name" value="Zn-dependent exopeptidases"/>
    <property type="match status" value="1"/>
</dbReference>
<dbReference type="EMBL" id="AABTCC010000021">
    <property type="protein sequence ID" value="EAI8859563.1"/>
    <property type="molecule type" value="Genomic_DNA"/>
</dbReference>
<dbReference type="EMBL" id="AACCXK010000002">
    <property type="protein sequence ID" value="EAK0452257.1"/>
    <property type="molecule type" value="Genomic_DNA"/>
</dbReference>
<gene>
    <name evidence="5" type="ORF">AAH17_01080</name>
    <name evidence="6" type="ORF">AAH24_01080</name>
    <name evidence="3" type="ORF">BVH53_00435</name>
    <name evidence="4" type="ORF">CX802_06975</name>
</gene>
<dbReference type="OMA" id="KGGYPGW"/>
<evidence type="ECO:0000313" key="8">
    <source>
        <dbReference type="Proteomes" id="UP000557842"/>
    </source>
</evidence>
<proteinExistence type="predicted"/>
<dbReference type="AlphaFoldDB" id="A0A5L4M6A9"/>
<evidence type="ECO:0000259" key="1">
    <source>
        <dbReference type="Pfam" id="PF04389"/>
    </source>
</evidence>
<dbReference type="InterPro" id="IPR011650">
    <property type="entry name" value="Peptidase_M20_dimer"/>
</dbReference>
<dbReference type="Pfam" id="PF07687">
    <property type="entry name" value="M20_dimer"/>
    <property type="match status" value="1"/>
</dbReference>
<protein>
    <submittedName>
        <fullName evidence="5">Aminoacyl-histidine dipeptidase</fullName>
    </submittedName>
</protein>
<dbReference type="GO" id="GO:0005829">
    <property type="term" value="C:cytosol"/>
    <property type="evidence" value="ECO:0007669"/>
    <property type="project" value="TreeGrafter"/>
</dbReference>
<dbReference type="InterPro" id="IPR001160">
    <property type="entry name" value="Peptidase_M20C"/>
</dbReference>
<name>A0A5L4M6A9_CAMFE</name>
<evidence type="ECO:0000313" key="3">
    <source>
        <dbReference type="EMBL" id="EAI5407182.1"/>
    </source>
</evidence>
<reference evidence="5 8" key="1">
    <citation type="submission" date="2018-05" db="EMBL/GenBank/DDBJ databases">
        <authorList>
            <consortium name="PulseNet: The National Subtyping Network for Foodborne Disease Surveillance"/>
            <person name="Tarr C.L."/>
            <person name="Trees E."/>
            <person name="Katz L.S."/>
            <person name="Carleton-Romer H.A."/>
            <person name="Stroika S."/>
            <person name="Kucerova Z."/>
            <person name="Roache K.F."/>
            <person name="Sabol A.L."/>
            <person name="Besser J."/>
            <person name="Gerner-Smidt P."/>
        </authorList>
    </citation>
    <scope>NUCLEOTIDE SEQUENCE</scope>
    <source>
        <strain evidence="5">2014D-0197</strain>
        <strain evidence="3 8">2016D-0221</strain>
        <strain evidence="6">D4313</strain>
        <strain evidence="4 7">PNUSAC001503</strain>
    </source>
</reference>